<proteinExistence type="predicted"/>
<evidence type="ECO:0000313" key="3">
    <source>
        <dbReference type="EMBL" id="CAK0864560.1"/>
    </source>
</evidence>
<feature type="region of interest" description="Disordered" evidence="1">
    <location>
        <begin position="1"/>
        <end position="31"/>
    </location>
</feature>
<evidence type="ECO:0000256" key="1">
    <source>
        <dbReference type="SAM" id="MobiDB-lite"/>
    </source>
</evidence>
<organism evidence="3 4">
    <name type="scientific">Prorocentrum cordatum</name>
    <dbReference type="NCBI Taxonomy" id="2364126"/>
    <lineage>
        <taxon>Eukaryota</taxon>
        <taxon>Sar</taxon>
        <taxon>Alveolata</taxon>
        <taxon>Dinophyceae</taxon>
        <taxon>Prorocentrales</taxon>
        <taxon>Prorocentraceae</taxon>
        <taxon>Prorocentrum</taxon>
    </lineage>
</organism>
<protein>
    <recommendedName>
        <fullName evidence="2">Mei2-like C-terminal RNA recognition motif domain-containing protein</fullName>
    </recommendedName>
</protein>
<reference evidence="3" key="1">
    <citation type="submission" date="2023-10" db="EMBL/GenBank/DDBJ databases">
        <authorList>
            <person name="Chen Y."/>
            <person name="Shah S."/>
            <person name="Dougan E. K."/>
            <person name="Thang M."/>
            <person name="Chan C."/>
        </authorList>
    </citation>
    <scope>NUCLEOTIDE SEQUENCE [LARGE SCALE GENOMIC DNA]</scope>
</reference>
<dbReference type="SUPFAM" id="SSF54928">
    <property type="entry name" value="RNA-binding domain, RBD"/>
    <property type="match status" value="1"/>
</dbReference>
<dbReference type="InterPro" id="IPR035979">
    <property type="entry name" value="RBD_domain_sf"/>
</dbReference>
<evidence type="ECO:0000313" key="4">
    <source>
        <dbReference type="Proteomes" id="UP001189429"/>
    </source>
</evidence>
<feature type="domain" description="Mei2-like C-terminal RNA recognition motif" evidence="2">
    <location>
        <begin position="102"/>
        <end position="197"/>
    </location>
</feature>
<comment type="caution">
    <text evidence="3">The sequence shown here is derived from an EMBL/GenBank/DDBJ whole genome shotgun (WGS) entry which is preliminary data.</text>
</comment>
<dbReference type="Gene3D" id="3.30.70.330">
    <property type="match status" value="1"/>
</dbReference>
<name>A0ABN9UWX9_9DINO</name>
<dbReference type="EMBL" id="CAUYUJ010016377">
    <property type="protein sequence ID" value="CAK0864560.1"/>
    <property type="molecule type" value="Genomic_DNA"/>
</dbReference>
<accession>A0ABN9UWX9</accession>
<dbReference type="InterPro" id="IPR007201">
    <property type="entry name" value="Mei2-like_Rrm_C"/>
</dbReference>
<gene>
    <name evidence="3" type="ORF">PCOR1329_LOCUS52402</name>
</gene>
<keyword evidence="4" id="KW-1185">Reference proteome</keyword>
<dbReference type="Proteomes" id="UP001189429">
    <property type="component" value="Unassembled WGS sequence"/>
</dbReference>
<feature type="compositionally biased region" description="Low complexity" evidence="1">
    <location>
        <begin position="21"/>
        <end position="31"/>
    </location>
</feature>
<sequence>MAAAPAALMERPEHPSPAASGQRACAPGAAQGAALPPSVLGGLGSWRAVVRNTFLHFQEAAEEDMALRSLRASSSAPALLTPWVGLEVPIGEPPPPSGAERRTTVMFRNVPYLLTRDMFVELLNSQGFRGQFDLVYLPIDFKTNQTRGYAFVNALSTEVASRLFGAFEGFQAWPKRSSKVCSLCWSTRQGLDRNVQAYRNLEVMQANYPDAWKPALFSECSPVPFPEPTRKITRNSKNLCGGGGAPRI</sequence>
<dbReference type="InterPro" id="IPR012677">
    <property type="entry name" value="Nucleotide-bd_a/b_plait_sf"/>
</dbReference>
<evidence type="ECO:0000259" key="2">
    <source>
        <dbReference type="Pfam" id="PF04059"/>
    </source>
</evidence>
<dbReference type="Pfam" id="PF04059">
    <property type="entry name" value="RRM_2"/>
    <property type="match status" value="1"/>
</dbReference>